<keyword evidence="3" id="KW-1185">Reference proteome</keyword>
<evidence type="ECO:0000313" key="3">
    <source>
        <dbReference type="Proteomes" id="UP000824890"/>
    </source>
</evidence>
<evidence type="ECO:0000313" key="2">
    <source>
        <dbReference type="EMBL" id="KAH0884049.1"/>
    </source>
</evidence>
<proteinExistence type="predicted"/>
<evidence type="ECO:0000256" key="1">
    <source>
        <dbReference type="SAM" id="MobiDB-lite"/>
    </source>
</evidence>
<comment type="caution">
    <text evidence="2">The sequence shown here is derived from an EMBL/GenBank/DDBJ whole genome shotgun (WGS) entry which is preliminary data.</text>
</comment>
<feature type="non-terminal residue" evidence="2">
    <location>
        <position position="1"/>
    </location>
</feature>
<sequence>ARNRMSSSRSYLHLTAATFSEMKVDDNAMDVTTFHLAHVTTFHLALLYLLLIPSQLQREPEDHSVQFPVITMANSQVLLADLKAGHCSNVAEVWLLRFWEARNVRKGGELTIVNMLFVDENSSRKGLLVSYPHRAFTNVMRIEDVHPNGGIKKFKSSVYSNFVFSFRLRSKLVPQSNRSQSHALIQQDEMNLSANRFQRLREVARGHLSRLQGIWSLCSDQVAVGLKTHSCCMCDRALSPFSLSTPIKTSSSSHLSESGSKAADPVGTSPEPTTKKPMRCTNLE</sequence>
<dbReference type="EMBL" id="JAGKQM010000014">
    <property type="protein sequence ID" value="KAH0884049.1"/>
    <property type="molecule type" value="Genomic_DNA"/>
</dbReference>
<dbReference type="InterPro" id="IPR012511">
    <property type="entry name" value="AdoMetDC_leader"/>
</dbReference>
<reference evidence="2 3" key="1">
    <citation type="submission" date="2021-05" db="EMBL/GenBank/DDBJ databases">
        <title>Genome Assembly of Synthetic Allotetraploid Brassica napus Reveals Homoeologous Exchanges between Subgenomes.</title>
        <authorList>
            <person name="Davis J.T."/>
        </authorList>
    </citation>
    <scope>NUCLEOTIDE SEQUENCE [LARGE SCALE GENOMIC DNA]</scope>
    <source>
        <strain evidence="3">cv. Da-Ae</strain>
        <tissue evidence="2">Seedling</tissue>
    </source>
</reference>
<dbReference type="Proteomes" id="UP000824890">
    <property type="component" value="Unassembled WGS sequence"/>
</dbReference>
<accession>A0ABQ7ZUY3</accession>
<protein>
    <submittedName>
        <fullName evidence="2">Uncharacterized protein</fullName>
    </submittedName>
</protein>
<dbReference type="Pfam" id="PF08132">
    <property type="entry name" value="AdoMetDC_leader"/>
    <property type="match status" value="1"/>
</dbReference>
<organism evidence="2 3">
    <name type="scientific">Brassica napus</name>
    <name type="common">Rape</name>
    <dbReference type="NCBI Taxonomy" id="3708"/>
    <lineage>
        <taxon>Eukaryota</taxon>
        <taxon>Viridiplantae</taxon>
        <taxon>Streptophyta</taxon>
        <taxon>Embryophyta</taxon>
        <taxon>Tracheophyta</taxon>
        <taxon>Spermatophyta</taxon>
        <taxon>Magnoliopsida</taxon>
        <taxon>eudicotyledons</taxon>
        <taxon>Gunneridae</taxon>
        <taxon>Pentapetalae</taxon>
        <taxon>rosids</taxon>
        <taxon>malvids</taxon>
        <taxon>Brassicales</taxon>
        <taxon>Brassicaceae</taxon>
        <taxon>Brassiceae</taxon>
        <taxon>Brassica</taxon>
    </lineage>
</organism>
<feature type="region of interest" description="Disordered" evidence="1">
    <location>
        <begin position="249"/>
        <end position="284"/>
    </location>
</feature>
<gene>
    <name evidence="2" type="ORF">HID58_060145</name>
</gene>
<feature type="compositionally biased region" description="Low complexity" evidence="1">
    <location>
        <begin position="249"/>
        <end position="260"/>
    </location>
</feature>
<name>A0ABQ7ZUY3_BRANA</name>